<sequence>MAAPTMSTRRPATTTSRTTTPRAAPTWGPVRGRGPRVSRAADGPHPHPLTPAELPDGDDWVHGCLDCHLPIQGGDAGLAAHRRTVHDPRRDYGDRRTPITIRLDF</sequence>
<gene>
    <name evidence="2" type="ORF">pSHK1.104</name>
</gene>
<evidence type="ECO:0000256" key="1">
    <source>
        <dbReference type="SAM" id="MobiDB-lite"/>
    </source>
</evidence>
<keyword evidence="2" id="KW-0614">Plasmid</keyword>
<proteinExistence type="predicted"/>
<name>B0LUA5_9ACTN</name>
<reference evidence="2" key="1">
    <citation type="journal article" date="2011" name="Acta Biochim. Biophys. Sin.">
        <title>Characterization of the multiple CRISPR loci on Streptomyces linear plasmid pSHK1.</title>
        <authorList>
            <person name="Guo P."/>
            <person name="Cheng Q."/>
            <person name="Xie P."/>
            <person name="Fan Y."/>
            <person name="Jiang W."/>
            <person name="Qin Z."/>
        </authorList>
    </citation>
    <scope>NUCLEOTIDE SEQUENCE</scope>
    <source>
        <strain evidence="2">HK1</strain>
        <plasmid evidence="2">pSHK1</plasmid>
    </source>
</reference>
<protein>
    <recommendedName>
        <fullName evidence="3">C2H2-type domain-containing protein</fullName>
    </recommendedName>
</protein>
<feature type="region of interest" description="Disordered" evidence="1">
    <location>
        <begin position="1"/>
        <end position="54"/>
    </location>
</feature>
<accession>B0LUA5</accession>
<dbReference type="AlphaFoldDB" id="B0LUA5"/>
<geneLocation type="plasmid" evidence="2">
    <name>pSHK1</name>
</geneLocation>
<feature type="compositionally biased region" description="Low complexity" evidence="1">
    <location>
        <begin position="1"/>
        <end position="37"/>
    </location>
</feature>
<organism evidence="2">
    <name type="scientific">Streptomyces sp. HK1</name>
    <dbReference type="NCBI Taxonomy" id="405041"/>
    <lineage>
        <taxon>Bacteria</taxon>
        <taxon>Bacillati</taxon>
        <taxon>Actinomycetota</taxon>
        <taxon>Actinomycetes</taxon>
        <taxon>Kitasatosporales</taxon>
        <taxon>Streptomycetaceae</taxon>
        <taxon>Streptomyces</taxon>
    </lineage>
</organism>
<evidence type="ECO:0000313" key="2">
    <source>
        <dbReference type="EMBL" id="ABY83573.1"/>
    </source>
</evidence>
<evidence type="ECO:0008006" key="3">
    <source>
        <dbReference type="Google" id="ProtNLM"/>
    </source>
</evidence>
<dbReference type="EMBL" id="EU372836">
    <property type="protein sequence ID" value="ABY83573.1"/>
    <property type="molecule type" value="Genomic_DNA"/>
</dbReference>